<keyword evidence="5" id="KW-1185">Reference proteome</keyword>
<evidence type="ECO:0000259" key="3">
    <source>
        <dbReference type="Pfam" id="PF00561"/>
    </source>
</evidence>
<comment type="similarity">
    <text evidence="1">Belongs to the AB hydrolase superfamily.</text>
</comment>
<proteinExistence type="inferred from homology"/>
<dbReference type="RefSeq" id="WP_168086019.1">
    <property type="nucleotide sequence ID" value="NZ_JAAVJI010000020.1"/>
</dbReference>
<keyword evidence="2 4" id="KW-0378">Hydrolase</keyword>
<dbReference type="Gene3D" id="3.40.50.1820">
    <property type="entry name" value="alpha/beta hydrolase"/>
    <property type="match status" value="1"/>
</dbReference>
<accession>A0ABX0YKL8</accession>
<dbReference type="InterPro" id="IPR029058">
    <property type="entry name" value="AB_hydrolase_fold"/>
</dbReference>
<feature type="domain" description="AB hydrolase-1" evidence="3">
    <location>
        <begin position="29"/>
        <end position="240"/>
    </location>
</feature>
<dbReference type="EMBL" id="JAAVJI010000020">
    <property type="protein sequence ID" value="NJP03452.1"/>
    <property type="molecule type" value="Genomic_DNA"/>
</dbReference>
<sequence>MAEAFEQVRLRLETIELAGWFHGPVDGRPVIALHGWLDNANSFARLAPHLQGLRILALDFAGHGLSEHRPGGSSYPHWEYARDVLQVAEQLGWARFSLIGHSMGAIVAAQLAAALPERLVQLALIEGVVSPDTPPHNPAERLGKALREHLVHGTRRKPLYVDRAQAVHARATSRLSVTQSAASLLAERGLMPVEGGFTWRSDNRLTLTTPVRLEPAQALEAVRHVQCPTLLILAEQGLLVERSHLFEGLPFTQVRLPGRHHLHLDDNEGGALVAACINSFFSLP</sequence>
<dbReference type="PANTHER" id="PTHR43798:SF14">
    <property type="entry name" value="SERINE HYDROLASE-LIKE PROTEIN DDB_G0286239"/>
    <property type="match status" value="1"/>
</dbReference>
<evidence type="ECO:0000313" key="5">
    <source>
        <dbReference type="Proteomes" id="UP000746535"/>
    </source>
</evidence>
<gene>
    <name evidence="4" type="ORF">HBH25_21685</name>
</gene>
<reference evidence="4 5" key="1">
    <citation type="submission" date="2020-03" db="EMBL/GenBank/DDBJ databases">
        <authorList>
            <person name="Wang L."/>
            <person name="He N."/>
            <person name="Li Y."/>
            <person name="Fang Y."/>
            <person name="Zhang F."/>
        </authorList>
    </citation>
    <scope>NUCLEOTIDE SEQUENCE [LARGE SCALE GENOMIC DNA]</scope>
    <source>
        <strain evidence="5">hsmgli-8</strain>
    </source>
</reference>
<evidence type="ECO:0000313" key="4">
    <source>
        <dbReference type="EMBL" id="NJP03452.1"/>
    </source>
</evidence>
<dbReference type="Proteomes" id="UP000746535">
    <property type="component" value="Unassembled WGS sequence"/>
</dbReference>
<organism evidence="4 5">
    <name type="scientific">Pseudomonas quercus</name>
    <dbReference type="NCBI Taxonomy" id="2722792"/>
    <lineage>
        <taxon>Bacteria</taxon>
        <taxon>Pseudomonadati</taxon>
        <taxon>Pseudomonadota</taxon>
        <taxon>Gammaproteobacteria</taxon>
        <taxon>Pseudomonadales</taxon>
        <taxon>Pseudomonadaceae</taxon>
        <taxon>Pseudomonas</taxon>
    </lineage>
</organism>
<dbReference type="SUPFAM" id="SSF53474">
    <property type="entry name" value="alpha/beta-Hydrolases"/>
    <property type="match status" value="1"/>
</dbReference>
<protein>
    <submittedName>
        <fullName evidence="4">Alpha/beta hydrolase</fullName>
    </submittedName>
</protein>
<dbReference type="Pfam" id="PF00561">
    <property type="entry name" value="Abhydrolase_1"/>
    <property type="match status" value="1"/>
</dbReference>
<comment type="caution">
    <text evidence="4">The sequence shown here is derived from an EMBL/GenBank/DDBJ whole genome shotgun (WGS) entry which is preliminary data.</text>
</comment>
<dbReference type="GO" id="GO:0016787">
    <property type="term" value="F:hydrolase activity"/>
    <property type="evidence" value="ECO:0007669"/>
    <property type="project" value="UniProtKB-KW"/>
</dbReference>
<evidence type="ECO:0000256" key="2">
    <source>
        <dbReference type="ARBA" id="ARBA00022801"/>
    </source>
</evidence>
<evidence type="ECO:0000256" key="1">
    <source>
        <dbReference type="ARBA" id="ARBA00008645"/>
    </source>
</evidence>
<dbReference type="InterPro" id="IPR050266">
    <property type="entry name" value="AB_hydrolase_sf"/>
</dbReference>
<dbReference type="InterPro" id="IPR000073">
    <property type="entry name" value="AB_hydrolase_1"/>
</dbReference>
<dbReference type="PANTHER" id="PTHR43798">
    <property type="entry name" value="MONOACYLGLYCEROL LIPASE"/>
    <property type="match status" value="1"/>
</dbReference>
<name>A0ABX0YKL8_9PSED</name>
<dbReference type="PRINTS" id="PR00111">
    <property type="entry name" value="ABHYDROLASE"/>
</dbReference>